<gene>
    <name evidence="2" type="ORF">M407DRAFT_12688</name>
</gene>
<dbReference type="EMBL" id="KN823503">
    <property type="protein sequence ID" value="KIO16689.1"/>
    <property type="molecule type" value="Genomic_DNA"/>
</dbReference>
<evidence type="ECO:0000259" key="1">
    <source>
        <dbReference type="Pfam" id="PF20149"/>
    </source>
</evidence>
<dbReference type="Proteomes" id="UP000054248">
    <property type="component" value="Unassembled WGS sequence"/>
</dbReference>
<feature type="domain" description="DUF6532" evidence="1">
    <location>
        <begin position="561"/>
        <end position="739"/>
    </location>
</feature>
<reference evidence="2 3" key="1">
    <citation type="submission" date="2014-04" db="EMBL/GenBank/DDBJ databases">
        <authorList>
            <consortium name="DOE Joint Genome Institute"/>
            <person name="Kuo A."/>
            <person name="Girlanda M."/>
            <person name="Perotto S."/>
            <person name="Kohler A."/>
            <person name="Nagy L.G."/>
            <person name="Floudas D."/>
            <person name="Copeland A."/>
            <person name="Barry K.W."/>
            <person name="Cichocki N."/>
            <person name="Veneault-Fourrey C."/>
            <person name="LaButti K."/>
            <person name="Lindquist E.A."/>
            <person name="Lipzen A."/>
            <person name="Lundell T."/>
            <person name="Morin E."/>
            <person name="Murat C."/>
            <person name="Sun H."/>
            <person name="Tunlid A."/>
            <person name="Henrissat B."/>
            <person name="Grigoriev I.V."/>
            <person name="Hibbett D.S."/>
            <person name="Martin F."/>
            <person name="Nordberg H.P."/>
            <person name="Cantor M.N."/>
            <person name="Hua S.X."/>
        </authorList>
    </citation>
    <scope>NUCLEOTIDE SEQUENCE [LARGE SCALE GENOMIC DNA]</scope>
    <source>
        <strain evidence="2 3">MUT 4182</strain>
    </source>
</reference>
<keyword evidence="3" id="KW-1185">Reference proteome</keyword>
<protein>
    <recommendedName>
        <fullName evidence="1">DUF6532 domain-containing protein</fullName>
    </recommendedName>
</protein>
<dbReference type="STRING" id="1051891.A0A0C3Q2N0"/>
<dbReference type="HOGENOM" id="CLU_345880_0_0_1"/>
<dbReference type="InterPro" id="IPR045341">
    <property type="entry name" value="DUF6532"/>
</dbReference>
<dbReference type="InterPro" id="IPR015943">
    <property type="entry name" value="WD40/YVTN_repeat-like_dom_sf"/>
</dbReference>
<dbReference type="InterPro" id="IPR036322">
    <property type="entry name" value="WD40_repeat_dom_sf"/>
</dbReference>
<proteinExistence type="predicted"/>
<name>A0A0C3Q2N0_9AGAM</name>
<accession>A0A0C3Q2N0</accession>
<reference evidence="3" key="2">
    <citation type="submission" date="2015-01" db="EMBL/GenBank/DDBJ databases">
        <title>Evolutionary Origins and Diversification of the Mycorrhizal Mutualists.</title>
        <authorList>
            <consortium name="DOE Joint Genome Institute"/>
            <consortium name="Mycorrhizal Genomics Consortium"/>
            <person name="Kohler A."/>
            <person name="Kuo A."/>
            <person name="Nagy L.G."/>
            <person name="Floudas D."/>
            <person name="Copeland A."/>
            <person name="Barry K.W."/>
            <person name="Cichocki N."/>
            <person name="Veneault-Fourrey C."/>
            <person name="LaButti K."/>
            <person name="Lindquist E.A."/>
            <person name="Lipzen A."/>
            <person name="Lundell T."/>
            <person name="Morin E."/>
            <person name="Murat C."/>
            <person name="Riley R."/>
            <person name="Ohm R."/>
            <person name="Sun H."/>
            <person name="Tunlid A."/>
            <person name="Henrissat B."/>
            <person name="Grigoriev I.V."/>
            <person name="Hibbett D.S."/>
            <person name="Martin F."/>
        </authorList>
    </citation>
    <scope>NUCLEOTIDE SEQUENCE [LARGE SCALE GENOMIC DNA]</scope>
    <source>
        <strain evidence="3">MUT 4182</strain>
    </source>
</reference>
<evidence type="ECO:0000313" key="3">
    <source>
        <dbReference type="Proteomes" id="UP000054248"/>
    </source>
</evidence>
<dbReference type="Pfam" id="PF20149">
    <property type="entry name" value="DUF6532"/>
    <property type="match status" value="1"/>
</dbReference>
<dbReference type="AlphaFoldDB" id="A0A0C3Q2N0"/>
<sequence length="817" mass="90215">MHIISRWTNISHSQFLCLSVDSSTGLIAAITSDGAIFILPLHGGRPLILQMALARATSITWTSYGELLTGFSDGLVVLLGVDSKGDMFELWKREPGCIDCWEALGQVSFANEDILGAWLISEGNTSILCSDCHVRYMDNTTPSIAQPVTGVIQGIFSAADVLPLTHTAFCAVLSLAQGNHVFVYLLSAHTSGIIAVGPRSYEADATVMDVKLGCQDDSTFVAVDLGLGGLLCLGIPLVAGFEDFPSIKNVGIAPEHAIDSIGVQDNKIAIGLELEDGACAIQVHCSSLIKSDVPIFDGSNMAIPRIDLSASLHYAICKRKYLRFLLLVAQYPFLMAASYLPSWWMDWLVGFNWRNIFICLGLLLMAGWFSNSPESELPSSAAAESLSDLLDSHDLTSSSRTALIATAGRLLLRAAFQSLSSLIHTVGFWTQSHLVRSFKGIAGWLWVLHPLLKFTYTLDFIQSTVEAVTSWIFALYICPNPSLHTRGASKMAPPGRFHPYDRLSPPKPRPQATWDRRADLEEGELQAGSRKCGICSTSATMARAGKGVAKHLRNGVVPKLSENPMPSVDESIQLAGDVYHLAKSDRPHVNPPMHVKHISILRRAIPQVWGKIKDAARARTGDAYSFDDRPRMGQKNRRLYVSLIEGDAYTCEEPESRKGTYYHPLCYKIIKTCFFSKATDDRVLFPEFFNPIRAKTVALVFTAIRMCLDEWKTGNFKPLIFTSEIYQPIYETHLANLNALNEANLLFLQGLGEELWEDRSEPFDLDKMRKPMTTITEVHKADAIRYGQERRNARDAQKAATVATNAKAMEGLHVEQD</sequence>
<evidence type="ECO:0000313" key="2">
    <source>
        <dbReference type="EMBL" id="KIO16689.1"/>
    </source>
</evidence>
<dbReference type="Gene3D" id="2.130.10.10">
    <property type="entry name" value="YVTN repeat-like/Quinoprotein amine dehydrogenase"/>
    <property type="match status" value="1"/>
</dbReference>
<organism evidence="2 3">
    <name type="scientific">Tulasnella calospora MUT 4182</name>
    <dbReference type="NCBI Taxonomy" id="1051891"/>
    <lineage>
        <taxon>Eukaryota</taxon>
        <taxon>Fungi</taxon>
        <taxon>Dikarya</taxon>
        <taxon>Basidiomycota</taxon>
        <taxon>Agaricomycotina</taxon>
        <taxon>Agaricomycetes</taxon>
        <taxon>Cantharellales</taxon>
        <taxon>Tulasnellaceae</taxon>
        <taxon>Tulasnella</taxon>
    </lineage>
</organism>
<dbReference type="OrthoDB" id="3257342at2759"/>
<dbReference type="SUPFAM" id="SSF50978">
    <property type="entry name" value="WD40 repeat-like"/>
    <property type="match status" value="1"/>
</dbReference>